<evidence type="ECO:0000313" key="3">
    <source>
        <dbReference type="Proteomes" id="UP000218965"/>
    </source>
</evidence>
<dbReference type="KEGG" id="malk:MalAC0309_0777"/>
<reference evidence="3" key="1">
    <citation type="submission" date="2015-12" db="EMBL/GenBank/DDBJ databases">
        <authorList>
            <person name="Shamseldin A."/>
            <person name="Moawad H."/>
            <person name="Abd El-Rahim W.M."/>
            <person name="Sadowsky M.J."/>
        </authorList>
    </citation>
    <scope>NUCLEOTIDE SEQUENCE [LARGE SCALE GENOMIC DNA]</scope>
    <source>
        <strain evidence="3">JAM AC0309</strain>
    </source>
</reference>
<dbReference type="OrthoDB" id="3837807at2"/>
<sequence length="122" mass="12690">MGDDAPVRAAAGGASDDTTLEATGRRSADWYGMLDAAGARDWPHKQIAGHLVAAHGVDGWWAQSITVGYEQAAGGARERLLLSVRPAAGKPATVSLTWSGMADDHALSTVKGRLAKLLDTLP</sequence>
<dbReference type="Proteomes" id="UP000218965">
    <property type="component" value="Chromosome"/>
</dbReference>
<dbReference type="RefSeq" id="WP_096420865.1">
    <property type="nucleotide sequence ID" value="NZ_AP017315.1"/>
</dbReference>
<dbReference type="EMBL" id="AP017315">
    <property type="protein sequence ID" value="BAU31645.1"/>
    <property type="molecule type" value="Genomic_DNA"/>
</dbReference>
<feature type="region of interest" description="Disordered" evidence="1">
    <location>
        <begin position="1"/>
        <end position="21"/>
    </location>
</feature>
<dbReference type="AlphaFoldDB" id="A0A0U5BT95"/>
<evidence type="ECO:0000313" key="2">
    <source>
        <dbReference type="EMBL" id="BAU31645.1"/>
    </source>
</evidence>
<name>A0A0U5BT95_9MICO</name>
<gene>
    <name evidence="2" type="ORF">MalAC0309_0777</name>
</gene>
<protein>
    <submittedName>
        <fullName evidence="2">Uncharacterized protein</fullName>
    </submittedName>
</protein>
<proteinExistence type="predicted"/>
<accession>A0A0U5BT95</accession>
<evidence type="ECO:0000256" key="1">
    <source>
        <dbReference type="SAM" id="MobiDB-lite"/>
    </source>
</evidence>
<organism evidence="2 3">
    <name type="scientific">Microcella alkaliphila</name>
    <dbReference type="NCBI Taxonomy" id="279828"/>
    <lineage>
        <taxon>Bacteria</taxon>
        <taxon>Bacillati</taxon>
        <taxon>Actinomycetota</taxon>
        <taxon>Actinomycetes</taxon>
        <taxon>Micrococcales</taxon>
        <taxon>Microbacteriaceae</taxon>
        <taxon>Microcella</taxon>
    </lineage>
</organism>
<reference evidence="2 3" key="2">
    <citation type="submission" date="2016-01" db="EMBL/GenBank/DDBJ databases">
        <title>Microcella alkaliphila JAM AC0309 whole genome shotgun sequence.</title>
        <authorList>
            <person name="Kurata A."/>
            <person name="Hirose Y."/>
            <person name="Kishimoto N."/>
            <person name="Kobayashi T."/>
        </authorList>
    </citation>
    <scope>NUCLEOTIDE SEQUENCE [LARGE SCALE GENOMIC DNA]</scope>
    <source>
        <strain evidence="2 3">JAM AC0309</strain>
    </source>
</reference>